<evidence type="ECO:0000313" key="2">
    <source>
        <dbReference type="Proteomes" id="UP000663889"/>
    </source>
</evidence>
<protein>
    <submittedName>
        <fullName evidence="1">Uncharacterized protein</fullName>
    </submittedName>
</protein>
<accession>A0A813XJA7</accession>
<gene>
    <name evidence="1" type="ORF">SEV965_LOCUS4183</name>
</gene>
<dbReference type="Proteomes" id="UP000663889">
    <property type="component" value="Unassembled WGS sequence"/>
</dbReference>
<reference evidence="1" key="1">
    <citation type="submission" date="2021-02" db="EMBL/GenBank/DDBJ databases">
        <authorList>
            <person name="Nowell W R."/>
        </authorList>
    </citation>
    <scope>NUCLEOTIDE SEQUENCE</scope>
</reference>
<dbReference type="EMBL" id="CAJNOU010000116">
    <property type="protein sequence ID" value="CAF0872354.1"/>
    <property type="molecule type" value="Genomic_DNA"/>
</dbReference>
<proteinExistence type="predicted"/>
<dbReference type="AlphaFoldDB" id="A0A813XJA7"/>
<comment type="caution">
    <text evidence="1">The sequence shown here is derived from an EMBL/GenBank/DDBJ whole genome shotgun (WGS) entry which is preliminary data.</text>
</comment>
<name>A0A813XJA7_9BILA</name>
<organism evidence="1 2">
    <name type="scientific">Rotaria sordida</name>
    <dbReference type="NCBI Taxonomy" id="392033"/>
    <lineage>
        <taxon>Eukaryota</taxon>
        <taxon>Metazoa</taxon>
        <taxon>Spiralia</taxon>
        <taxon>Gnathifera</taxon>
        <taxon>Rotifera</taxon>
        <taxon>Eurotatoria</taxon>
        <taxon>Bdelloidea</taxon>
        <taxon>Philodinida</taxon>
        <taxon>Philodinidae</taxon>
        <taxon>Rotaria</taxon>
    </lineage>
</organism>
<evidence type="ECO:0000313" key="1">
    <source>
        <dbReference type="EMBL" id="CAF0872354.1"/>
    </source>
</evidence>
<sequence length="66" mass="7554">MLTSSDYEENPQNAILSYGCFNRLVNIQFGHLTLHGLSTNNIKQHLDDNYETGWLYIVVVRSPAIK</sequence>